<proteinExistence type="predicted"/>
<dbReference type="Gene3D" id="3.40.50.300">
    <property type="entry name" value="P-loop containing nucleotide triphosphate hydrolases"/>
    <property type="match status" value="1"/>
</dbReference>
<gene>
    <name evidence="1" type="ORF">GCM10022252_54630</name>
</gene>
<dbReference type="RefSeq" id="WP_344920933.1">
    <property type="nucleotide sequence ID" value="NZ_BAABAQ010000011.1"/>
</dbReference>
<name>A0ABP8B938_9ACTN</name>
<evidence type="ECO:0000313" key="1">
    <source>
        <dbReference type="EMBL" id="GAA4200826.1"/>
    </source>
</evidence>
<comment type="caution">
    <text evidence="1">The sequence shown here is derived from an EMBL/GenBank/DDBJ whole genome shotgun (WGS) entry which is preliminary data.</text>
</comment>
<dbReference type="InterPro" id="IPR027417">
    <property type="entry name" value="P-loop_NTPase"/>
</dbReference>
<evidence type="ECO:0000313" key="2">
    <source>
        <dbReference type="Proteomes" id="UP001501251"/>
    </source>
</evidence>
<dbReference type="PANTHER" id="PTHR10704">
    <property type="entry name" value="CARBOHYDRATE SULFOTRANSFERASE"/>
    <property type="match status" value="1"/>
</dbReference>
<sequence>MSQSSQEHAINTSEPPGASPLRILCITGWCRNGSTIIGNILNEVPEFFHVGEMHFLWKNSAGRGANSSCGCGRPLTECHIWSRILPLDRPPGVSAEAHADTVIRRQLACVRTRHTWRVLGRGPHSAEIREHAALMTRTYHAVAALTGARVLVDTTKIPGEAALLPHLEGVTPYYVHLVRDPRAVAQSWSREKQYCYVMSSRKSTAYWHGFNVASRAILRRHPERSTFLRYEDFIADPAGTIGALLRFCGADPAANPVRGRTVELHTNHTVTGNPDRFNTGTTVIRNRDDSWRTGLPVPARLAATTLSWPLFRRYGYEYGGTLPIGPRRSGTAPPRATGER</sequence>
<reference evidence="2" key="1">
    <citation type="journal article" date="2019" name="Int. J. Syst. Evol. Microbiol.">
        <title>The Global Catalogue of Microorganisms (GCM) 10K type strain sequencing project: providing services to taxonomists for standard genome sequencing and annotation.</title>
        <authorList>
            <consortium name="The Broad Institute Genomics Platform"/>
            <consortium name="The Broad Institute Genome Sequencing Center for Infectious Disease"/>
            <person name="Wu L."/>
            <person name="Ma J."/>
        </authorList>
    </citation>
    <scope>NUCLEOTIDE SEQUENCE [LARGE SCALE GENOMIC DNA]</scope>
    <source>
        <strain evidence="2">JCM 17388</strain>
    </source>
</reference>
<dbReference type="InterPro" id="IPR051135">
    <property type="entry name" value="Gal/GlcNAc/GalNAc_ST"/>
</dbReference>
<protein>
    <submittedName>
        <fullName evidence="1">Sulfotransferase</fullName>
    </submittedName>
</protein>
<keyword evidence="2" id="KW-1185">Reference proteome</keyword>
<dbReference type="Proteomes" id="UP001501251">
    <property type="component" value="Unassembled WGS sequence"/>
</dbReference>
<dbReference type="PANTHER" id="PTHR10704:SF44">
    <property type="entry name" value="LD35051P-RELATED"/>
    <property type="match status" value="1"/>
</dbReference>
<dbReference type="EMBL" id="BAABAQ010000011">
    <property type="protein sequence ID" value="GAA4200826.1"/>
    <property type="molecule type" value="Genomic_DNA"/>
</dbReference>
<dbReference type="Pfam" id="PF13469">
    <property type="entry name" value="Sulfotransfer_3"/>
    <property type="match status" value="1"/>
</dbReference>
<accession>A0ABP8B938</accession>
<dbReference type="SUPFAM" id="SSF52540">
    <property type="entry name" value="P-loop containing nucleoside triphosphate hydrolases"/>
    <property type="match status" value="1"/>
</dbReference>
<organism evidence="1 2">
    <name type="scientific">Streptosporangium oxazolinicum</name>
    <dbReference type="NCBI Taxonomy" id="909287"/>
    <lineage>
        <taxon>Bacteria</taxon>
        <taxon>Bacillati</taxon>
        <taxon>Actinomycetota</taxon>
        <taxon>Actinomycetes</taxon>
        <taxon>Streptosporangiales</taxon>
        <taxon>Streptosporangiaceae</taxon>
        <taxon>Streptosporangium</taxon>
    </lineage>
</organism>